<comment type="caution">
    <text evidence="2">The sequence shown here is derived from an EMBL/GenBank/DDBJ whole genome shotgun (WGS) entry which is preliminary data.</text>
</comment>
<accession>A0A8H6MG78</accession>
<dbReference type="Proteomes" id="UP000521943">
    <property type="component" value="Unassembled WGS sequence"/>
</dbReference>
<keyword evidence="3" id="KW-1185">Reference proteome</keyword>
<sequence>MYFKFLVASFFALGAISAVVASPEPSALEKRQSSEIDIKLRLAVDNLKTAVAVILPKIDKVVATVGSVGDSIVPLLQELVDVLDRTAVTIDIISKTGQASIVVVDEIARAVALIYTDIIKCTNDALGKRPTFKDVFTKSGLEAALVKFLSSLNGVLSGVVKAISALLKLLSPVLNALGWTRLVAALNIQA</sequence>
<dbReference type="EMBL" id="JACGCI010000004">
    <property type="protein sequence ID" value="KAF6764331.1"/>
    <property type="molecule type" value="Genomic_DNA"/>
</dbReference>
<protein>
    <submittedName>
        <fullName evidence="2">Uncharacterized protein</fullName>
    </submittedName>
</protein>
<organism evidence="2 3">
    <name type="scientific">Ephemerocybe angulata</name>
    <dbReference type="NCBI Taxonomy" id="980116"/>
    <lineage>
        <taxon>Eukaryota</taxon>
        <taxon>Fungi</taxon>
        <taxon>Dikarya</taxon>
        <taxon>Basidiomycota</taxon>
        <taxon>Agaricomycotina</taxon>
        <taxon>Agaricomycetes</taxon>
        <taxon>Agaricomycetidae</taxon>
        <taxon>Agaricales</taxon>
        <taxon>Agaricineae</taxon>
        <taxon>Psathyrellaceae</taxon>
        <taxon>Ephemerocybe</taxon>
    </lineage>
</organism>
<evidence type="ECO:0000313" key="2">
    <source>
        <dbReference type="EMBL" id="KAF6764331.1"/>
    </source>
</evidence>
<proteinExistence type="predicted"/>
<evidence type="ECO:0000256" key="1">
    <source>
        <dbReference type="SAM" id="SignalP"/>
    </source>
</evidence>
<dbReference type="OrthoDB" id="10380633at2759"/>
<reference evidence="2 3" key="1">
    <citation type="submission" date="2020-07" db="EMBL/GenBank/DDBJ databases">
        <title>Comparative genomics of pyrophilous fungi reveals a link between fire events and developmental genes.</title>
        <authorList>
            <consortium name="DOE Joint Genome Institute"/>
            <person name="Steindorff A.S."/>
            <person name="Carver A."/>
            <person name="Calhoun S."/>
            <person name="Stillman K."/>
            <person name="Liu H."/>
            <person name="Lipzen A."/>
            <person name="Pangilinan J."/>
            <person name="Labutti K."/>
            <person name="Bruns T.D."/>
            <person name="Grigoriev I.V."/>
        </authorList>
    </citation>
    <scope>NUCLEOTIDE SEQUENCE [LARGE SCALE GENOMIC DNA]</scope>
    <source>
        <strain evidence="2 3">CBS 144469</strain>
    </source>
</reference>
<feature type="signal peptide" evidence="1">
    <location>
        <begin position="1"/>
        <end position="21"/>
    </location>
</feature>
<name>A0A8H6MG78_9AGAR</name>
<dbReference type="AlphaFoldDB" id="A0A8H6MG78"/>
<keyword evidence="1" id="KW-0732">Signal</keyword>
<gene>
    <name evidence="2" type="ORF">DFP72DRAFT_1040176</name>
</gene>
<feature type="chain" id="PRO_5034303421" evidence="1">
    <location>
        <begin position="22"/>
        <end position="190"/>
    </location>
</feature>
<evidence type="ECO:0000313" key="3">
    <source>
        <dbReference type="Proteomes" id="UP000521943"/>
    </source>
</evidence>